<evidence type="ECO:0000313" key="2">
    <source>
        <dbReference type="EMBL" id="PIS22108.1"/>
    </source>
</evidence>
<accession>A0A2H0XDB4</accession>
<comment type="caution">
    <text evidence="2">The sequence shown here is derived from an EMBL/GenBank/DDBJ whole genome shotgun (WGS) entry which is preliminary data.</text>
</comment>
<keyword evidence="1" id="KW-0812">Transmembrane</keyword>
<evidence type="ECO:0000256" key="1">
    <source>
        <dbReference type="SAM" id="Phobius"/>
    </source>
</evidence>
<proteinExistence type="predicted"/>
<name>A0A2H0XDB4_UNCKA</name>
<dbReference type="PROSITE" id="PS00409">
    <property type="entry name" value="PROKAR_NTER_METHYL"/>
    <property type="match status" value="1"/>
</dbReference>
<protein>
    <recommendedName>
        <fullName evidence="4">Prepilin-type N-terminal cleavage/methylation domain-containing protein</fullName>
    </recommendedName>
</protein>
<reference evidence="3" key="1">
    <citation type="submission" date="2017-09" db="EMBL/GenBank/DDBJ databases">
        <title>Depth-based differentiation of microbial function through sediment-hosted aquifers and enrichment of novel symbionts in the deep terrestrial subsurface.</title>
        <authorList>
            <person name="Probst A.J."/>
            <person name="Ladd B."/>
            <person name="Jarett J.K."/>
            <person name="Geller-Mcgrath D.E."/>
            <person name="Sieber C.M.K."/>
            <person name="Emerson J.B."/>
            <person name="Anantharaman K."/>
            <person name="Thomas B.C."/>
            <person name="Malmstrom R."/>
            <person name="Stieglmeier M."/>
            <person name="Klingl A."/>
            <person name="Woyke T."/>
            <person name="Ryan C.M."/>
            <person name="Banfield J.F."/>
        </authorList>
    </citation>
    <scope>NUCLEOTIDE SEQUENCE [LARGE SCALE GENOMIC DNA]</scope>
</reference>
<dbReference type="NCBIfam" id="TIGR02532">
    <property type="entry name" value="IV_pilin_GFxxxE"/>
    <property type="match status" value="1"/>
</dbReference>
<organism evidence="2 3">
    <name type="scientific">candidate division WWE3 bacterium CG08_land_8_20_14_0_20_41_10</name>
    <dbReference type="NCBI Taxonomy" id="1975085"/>
    <lineage>
        <taxon>Bacteria</taxon>
        <taxon>Katanobacteria</taxon>
    </lineage>
</organism>
<dbReference type="AlphaFoldDB" id="A0A2H0XDB4"/>
<keyword evidence="1" id="KW-0472">Membrane</keyword>
<dbReference type="InterPro" id="IPR012902">
    <property type="entry name" value="N_methyl_site"/>
</dbReference>
<dbReference type="Proteomes" id="UP000231252">
    <property type="component" value="Unassembled WGS sequence"/>
</dbReference>
<dbReference type="Pfam" id="PF07963">
    <property type="entry name" value="N_methyl"/>
    <property type="match status" value="1"/>
</dbReference>
<evidence type="ECO:0000313" key="3">
    <source>
        <dbReference type="Proteomes" id="UP000231252"/>
    </source>
</evidence>
<feature type="transmembrane region" description="Helical" evidence="1">
    <location>
        <begin position="13"/>
        <end position="35"/>
    </location>
</feature>
<evidence type="ECO:0008006" key="4">
    <source>
        <dbReference type="Google" id="ProtNLM"/>
    </source>
</evidence>
<gene>
    <name evidence="2" type="ORF">COT50_03780</name>
</gene>
<sequence>MKKSHKGFTLVELLISVSLLAIVSLVSVNIITTLLKSSVKAQMAIDIEQASSFVFLKLENDIKKSYNAQVTGSTLILSQGSPVSSVTTTYKIASGVAEGCSDDSMNCILLNNTKLTDDTLVNGKPTLSAVSVDLANSSFSIVEDALDNPVAVNIKIKFFKPNSSNAKMFNAETTLDTTVVLRGSY</sequence>
<dbReference type="EMBL" id="PEYU01000083">
    <property type="protein sequence ID" value="PIS22108.1"/>
    <property type="molecule type" value="Genomic_DNA"/>
</dbReference>
<keyword evidence="1" id="KW-1133">Transmembrane helix</keyword>